<protein>
    <recommendedName>
        <fullName evidence="6">TNFR-Cys domain-containing protein</fullName>
    </recommendedName>
</protein>
<feature type="disulfide bond" evidence="4">
    <location>
        <begin position="859"/>
        <end position="877"/>
    </location>
</feature>
<feature type="disulfide bond" evidence="4">
    <location>
        <begin position="907"/>
        <end position="925"/>
    </location>
</feature>
<evidence type="ECO:0000256" key="5">
    <source>
        <dbReference type="SAM" id="SignalP"/>
    </source>
</evidence>
<dbReference type="SUPFAM" id="SSF141072">
    <property type="entry name" value="CalX-like"/>
    <property type="match status" value="4"/>
</dbReference>
<dbReference type="OMA" id="CYPCTEC"/>
<feature type="repeat" description="TNFR-Cys" evidence="4">
    <location>
        <begin position="834"/>
        <end position="877"/>
    </location>
</feature>
<reference evidence="7 8" key="1">
    <citation type="journal article" date="2006" name="Science">
        <title>Phytophthora genome sequences uncover evolutionary origins and mechanisms of pathogenesis.</title>
        <authorList>
            <person name="Tyler B.M."/>
            <person name="Tripathy S."/>
            <person name="Zhang X."/>
            <person name="Dehal P."/>
            <person name="Jiang R.H."/>
            <person name="Aerts A."/>
            <person name="Arredondo F.D."/>
            <person name="Baxter L."/>
            <person name="Bensasson D."/>
            <person name="Beynon J.L."/>
            <person name="Chapman J."/>
            <person name="Damasceno C.M."/>
            <person name="Dorrance A.E."/>
            <person name="Dou D."/>
            <person name="Dickerman A.W."/>
            <person name="Dubchak I.L."/>
            <person name="Garbelotto M."/>
            <person name="Gijzen M."/>
            <person name="Gordon S.G."/>
            <person name="Govers F."/>
            <person name="Grunwald N.J."/>
            <person name="Huang W."/>
            <person name="Ivors K.L."/>
            <person name="Jones R.W."/>
            <person name="Kamoun S."/>
            <person name="Krampis K."/>
            <person name="Lamour K.H."/>
            <person name="Lee M.K."/>
            <person name="McDonald W.H."/>
            <person name="Medina M."/>
            <person name="Meijer H.J."/>
            <person name="Nordberg E.K."/>
            <person name="Maclean D.J."/>
            <person name="Ospina-Giraldo M.D."/>
            <person name="Morris P.F."/>
            <person name="Phuntumart V."/>
            <person name="Putnam N.H."/>
            <person name="Rash S."/>
            <person name="Rose J.K."/>
            <person name="Sakihama Y."/>
            <person name="Salamov A.A."/>
            <person name="Savidor A."/>
            <person name="Scheuring C.F."/>
            <person name="Smith B.M."/>
            <person name="Sobral B.W."/>
            <person name="Terry A."/>
            <person name="Torto-Alalibo T.A."/>
            <person name="Win J."/>
            <person name="Xu Z."/>
            <person name="Zhang H."/>
            <person name="Grigoriev I.V."/>
            <person name="Rokhsar D.S."/>
            <person name="Boore J.L."/>
        </authorList>
    </citation>
    <scope>NUCLEOTIDE SEQUENCE [LARGE SCALE GENOMIC DNA]</scope>
    <source>
        <strain evidence="7 8">P6497</strain>
    </source>
</reference>
<dbReference type="EMBL" id="JH159151">
    <property type="protein sequence ID" value="EGZ28333.1"/>
    <property type="molecule type" value="Genomic_DNA"/>
</dbReference>
<dbReference type="GO" id="GO:0004930">
    <property type="term" value="F:G protein-coupled receptor activity"/>
    <property type="evidence" value="ECO:0007669"/>
    <property type="project" value="InterPro"/>
</dbReference>
<evidence type="ECO:0000256" key="2">
    <source>
        <dbReference type="ARBA" id="ARBA00022737"/>
    </source>
</evidence>
<dbReference type="KEGG" id="psoj:PHYSODRAFT_473995"/>
<evidence type="ECO:0000259" key="6">
    <source>
        <dbReference type="PROSITE" id="PS50050"/>
    </source>
</evidence>
<dbReference type="InterPro" id="IPR003644">
    <property type="entry name" value="Calx_beta"/>
</dbReference>
<keyword evidence="4" id="KW-1015">Disulfide bond</keyword>
<feature type="repeat" description="TNFR-Cys" evidence="4">
    <location>
        <begin position="882"/>
        <end position="925"/>
    </location>
</feature>
<dbReference type="PANTHER" id="PTHR46682">
    <property type="entry name" value="ADHESION G-PROTEIN COUPLED RECEPTOR V1"/>
    <property type="match status" value="1"/>
</dbReference>
<feature type="disulfide bond" evidence="4">
    <location>
        <begin position="904"/>
        <end position="917"/>
    </location>
</feature>
<dbReference type="GeneID" id="20654427"/>
<accession>G4YFA7</accession>
<gene>
    <name evidence="7" type="ORF">PHYSODRAFT_473995</name>
</gene>
<dbReference type="GO" id="GO:0071277">
    <property type="term" value="P:cellular response to calcium ion"/>
    <property type="evidence" value="ECO:0007669"/>
    <property type="project" value="TreeGrafter"/>
</dbReference>
<evidence type="ECO:0000313" key="8">
    <source>
        <dbReference type="Proteomes" id="UP000002640"/>
    </source>
</evidence>
<organism evidence="7 8">
    <name type="scientific">Phytophthora sojae (strain P6497)</name>
    <name type="common">Soybean stem and root rot agent</name>
    <name type="synonym">Phytophthora megasperma f. sp. glycines</name>
    <dbReference type="NCBI Taxonomy" id="1094619"/>
    <lineage>
        <taxon>Eukaryota</taxon>
        <taxon>Sar</taxon>
        <taxon>Stramenopiles</taxon>
        <taxon>Oomycota</taxon>
        <taxon>Peronosporomycetes</taxon>
        <taxon>Peronosporales</taxon>
        <taxon>Peronosporaceae</taxon>
        <taxon>Phytophthora</taxon>
    </lineage>
</organism>
<evidence type="ECO:0000256" key="1">
    <source>
        <dbReference type="ARBA" id="ARBA00022729"/>
    </source>
</evidence>
<dbReference type="Proteomes" id="UP000002640">
    <property type="component" value="Unassembled WGS sequence"/>
</dbReference>
<dbReference type="Gene3D" id="2.10.50.10">
    <property type="entry name" value="Tumor Necrosis Factor Receptor, subunit A, domain 2"/>
    <property type="match status" value="2"/>
</dbReference>
<sequence>MAIFRQCQHHWLLLLVGFLVLFEALRGADAAANGRFQFTQAVYSTTEDFGVAYITVQRSLGSDGRAAVYVSTIPGVGTAVAGRDYKPLFNVSLVWQDGEDFEKAIYLPIYNDGKPQESPKIFMLKLHDSIGADINPDRNRTQVVLVPPSNLVPGSFSFKDAAVTISEGNTLTIPVLWVAGTTSTASVKFQIVCKSACSPGDFELVSPLTQLLQWKRDNYPASVTNRTQNIVLQVPDDGLYELSENFLLRLVKVAATDGDTIGTGAIGDIGEMVVTIAGPNDAKSGTLQFDADCFPDCASTKYSMFAGGTARLTVQRRNGSDGDCSVTVATQDGTALAGLDYEPLEQTLSWKEGDVSDRQIIVKALSRPDPRLPVRRVAIVLRNSVGAPINGVHASTTYVDIASVTNVFLGDINFAAREPLESVLKVPDLSFIELASRNTSSRLQLCPSVMMTEQGVLSVAIQRNFAAFPVPVRVTVNTVAGTATPGVDFEPLINTAVTWANGDSEVKYVVLQILTPTSYDPRPRSFWLQLSDVTGTTVGDCNVLEVVLVGIAQGPHIESFDLDMALGALTLRMNVPVQASTLDVSKLLLQSERELKYGATFRFSPQQTSTSSLDGTTIVVNIGVGDLNSLKRVVGLAQSANTAFLSVDAGLFQYVLNNCQSSGILACSPMMTVATPSSAAISVTKFKADTVPPKLLSYSLDLPRRLLKLHFSEAVDFATLKIEGLTFSETAAGIDVYPLSSATTRLFSPQPDPLSGATLRDSNRLPADYTFLTLQLGRTDVTALNAFGTGQVGITKANTFLGIDNTFVADFAGNAVTIVGPGKLLQVSPADCSACPTGSYLVSSCSDLKNRVCATCSVCPGNSFALEACRATQDTLCYPCTECRAGQFVSVACSPTTDRVCSPCTQCTLDEYEVSPCAAGVDRICRTCNSCTLTSAQQLMCQDSPMWKRLQMRMPYSCPQPGQQFKTREEMLQRAKSNRCGSGRCSCVATGIPGNSNPNGDGFPDDPRCTGPVAYNILV</sequence>
<dbReference type="PANTHER" id="PTHR46682:SF1">
    <property type="entry name" value="ADHESION G-PROTEIN COUPLED RECEPTOR V1"/>
    <property type="match status" value="1"/>
</dbReference>
<dbReference type="AlphaFoldDB" id="G4YFA7"/>
<proteinExistence type="predicted"/>
<feature type="disulfide bond" evidence="4">
    <location>
        <begin position="856"/>
        <end position="869"/>
    </location>
</feature>
<keyword evidence="8" id="KW-1185">Reference proteome</keyword>
<dbReference type="SMART" id="SM00208">
    <property type="entry name" value="TNFR"/>
    <property type="match status" value="2"/>
</dbReference>
<feature type="signal peptide" evidence="5">
    <location>
        <begin position="1"/>
        <end position="30"/>
    </location>
</feature>
<name>G4YFA7_PHYSP</name>
<feature type="chain" id="PRO_5003471212" description="TNFR-Cys domain-containing protein" evidence="5">
    <location>
        <begin position="31"/>
        <end position="1019"/>
    </location>
</feature>
<feature type="domain" description="TNFR-Cys" evidence="6">
    <location>
        <begin position="834"/>
        <end position="877"/>
    </location>
</feature>
<feature type="domain" description="TNFR-Cys" evidence="6">
    <location>
        <begin position="882"/>
        <end position="925"/>
    </location>
</feature>
<dbReference type="GO" id="GO:0005737">
    <property type="term" value="C:cytoplasm"/>
    <property type="evidence" value="ECO:0007669"/>
    <property type="project" value="TreeGrafter"/>
</dbReference>
<dbReference type="InterPro" id="IPR026919">
    <property type="entry name" value="ADGRV1"/>
</dbReference>
<keyword evidence="3" id="KW-0106">Calcium</keyword>
<evidence type="ECO:0000256" key="3">
    <source>
        <dbReference type="ARBA" id="ARBA00022837"/>
    </source>
</evidence>
<dbReference type="SMART" id="SM00237">
    <property type="entry name" value="Calx_beta"/>
    <property type="match status" value="3"/>
</dbReference>
<dbReference type="InterPro" id="IPR038081">
    <property type="entry name" value="CalX-like_sf"/>
</dbReference>
<evidence type="ECO:0000256" key="4">
    <source>
        <dbReference type="PROSITE-ProRule" id="PRU00206"/>
    </source>
</evidence>
<dbReference type="GO" id="GO:0010855">
    <property type="term" value="F:adenylate cyclase inhibitor activity"/>
    <property type="evidence" value="ECO:0007669"/>
    <property type="project" value="TreeGrafter"/>
</dbReference>
<keyword evidence="2" id="KW-0677">Repeat</keyword>
<dbReference type="PROSITE" id="PS50050">
    <property type="entry name" value="TNFR_NGFR_2"/>
    <property type="match status" value="2"/>
</dbReference>
<dbReference type="InterPro" id="IPR001368">
    <property type="entry name" value="TNFR/NGFR_Cys_rich_reg"/>
</dbReference>
<comment type="caution">
    <text evidence="4">Lacks conserved residue(s) required for the propagation of feature annotation.</text>
</comment>
<dbReference type="Gene3D" id="2.60.40.2030">
    <property type="match status" value="4"/>
</dbReference>
<dbReference type="InParanoid" id="G4YFA7"/>
<dbReference type="GO" id="GO:0016020">
    <property type="term" value="C:membrane"/>
    <property type="evidence" value="ECO:0007669"/>
    <property type="project" value="InterPro"/>
</dbReference>
<dbReference type="RefSeq" id="XP_009515608.1">
    <property type="nucleotide sequence ID" value="XM_009517313.1"/>
</dbReference>
<evidence type="ECO:0000313" key="7">
    <source>
        <dbReference type="EMBL" id="EGZ28333.1"/>
    </source>
</evidence>
<dbReference type="GO" id="GO:0001965">
    <property type="term" value="F:G-protein alpha-subunit binding"/>
    <property type="evidence" value="ECO:0007669"/>
    <property type="project" value="TreeGrafter"/>
</dbReference>
<dbReference type="Pfam" id="PF00020">
    <property type="entry name" value="TNFR_c6"/>
    <property type="match status" value="1"/>
</dbReference>
<dbReference type="Pfam" id="PF03160">
    <property type="entry name" value="Calx-beta"/>
    <property type="match status" value="4"/>
</dbReference>
<keyword evidence="1 5" id="KW-0732">Signal</keyword>